<evidence type="ECO:0000259" key="2">
    <source>
        <dbReference type="Pfam" id="PF13309"/>
    </source>
</evidence>
<evidence type="ECO:0000313" key="8">
    <source>
        <dbReference type="Proteomes" id="UP000294229"/>
    </source>
</evidence>
<dbReference type="Proteomes" id="UP000254465">
    <property type="component" value="Unassembled WGS sequence"/>
</dbReference>
<dbReference type="Proteomes" id="UP000254620">
    <property type="component" value="Unassembled WGS sequence"/>
</dbReference>
<dbReference type="PANTHER" id="PTHR35568">
    <property type="entry name" value="TRANSCRIPTIONAL REGULATOR DAUR"/>
    <property type="match status" value="1"/>
</dbReference>
<dbReference type="InterPro" id="IPR039446">
    <property type="entry name" value="DauR-like"/>
</dbReference>
<dbReference type="EMBL" id="RQXS01000029">
    <property type="protein sequence ID" value="RZN58809.1"/>
    <property type="molecule type" value="Genomic_DNA"/>
</dbReference>
<organism evidence="3 8">
    <name type="scientific">Avibacterium paragallinarum</name>
    <name type="common">Haemophilus gallinarum</name>
    <dbReference type="NCBI Taxonomy" id="728"/>
    <lineage>
        <taxon>Bacteria</taxon>
        <taxon>Pseudomonadati</taxon>
        <taxon>Pseudomonadota</taxon>
        <taxon>Gammaproteobacteria</taxon>
        <taxon>Pasteurellales</taxon>
        <taxon>Pasteurellaceae</taxon>
        <taxon>Avibacterium</taxon>
    </lineage>
</organism>
<dbReference type="PANTHER" id="PTHR35568:SF1">
    <property type="entry name" value="TRANSCRIPTIONAL REGULATOR DAUR"/>
    <property type="match status" value="1"/>
</dbReference>
<proteinExistence type="predicted"/>
<dbReference type="RefSeq" id="WP_017805855.1">
    <property type="nucleotide sequence ID" value="NZ_LAEN01000039.1"/>
</dbReference>
<evidence type="ECO:0000313" key="4">
    <source>
        <dbReference type="EMBL" id="STO72112.1"/>
    </source>
</evidence>
<feature type="domain" description="Transcriptional regulator DauR-like HTH" evidence="2">
    <location>
        <begin position="157"/>
        <end position="215"/>
    </location>
</feature>
<evidence type="ECO:0000313" key="6">
    <source>
        <dbReference type="Proteomes" id="UP000254465"/>
    </source>
</evidence>
<dbReference type="EMBL" id="UGHK01000002">
    <property type="protein sequence ID" value="STO72112.1"/>
    <property type="molecule type" value="Genomic_DNA"/>
</dbReference>
<dbReference type="Pfam" id="PF13309">
    <property type="entry name" value="HTH_22"/>
    <property type="match status" value="1"/>
</dbReference>
<dbReference type="STRING" id="728.VY92_05650"/>
<evidence type="ECO:0000313" key="5">
    <source>
        <dbReference type="EMBL" id="SUU98306.1"/>
    </source>
</evidence>
<evidence type="ECO:0000313" key="7">
    <source>
        <dbReference type="Proteomes" id="UP000254620"/>
    </source>
</evidence>
<dbReference type="Pfam" id="PF08348">
    <property type="entry name" value="PAS_6"/>
    <property type="match status" value="1"/>
</dbReference>
<gene>
    <name evidence="4" type="primary">yheO</name>
    <name evidence="3" type="ORF">EIG79_07065</name>
    <name evidence="5" type="ORF">NCTC10926_01734</name>
    <name evidence="4" type="ORF">NCTC11296_02032</name>
</gene>
<sequence length="220" mass="24269">MSVELSKKLSVGDQKILASYFPLADLLASLLGDFAEIVIHELSELSCSVVKIVNGFHTERKVGSPITDKALKILKAYQANPTHIEQSYFSTAANGSVMKSTTHIIIGEQGQPIGLICINLNLSFPFHSILQSFQLPTGNLVNNEVFGADVEHLVEQSLQKARMQLEQHHNVTAKNKTKLLISLLNESGIFELKEAINVTAEKLGITKHAVYKHLRELKSN</sequence>
<reference evidence="3 8" key="2">
    <citation type="submission" date="2018-11" db="EMBL/GenBank/DDBJ databases">
        <title>Sequencing Av. paragallinarum serogroups.</title>
        <authorList>
            <person name="Hellmuth J.E."/>
            <person name="Boucher C.E."/>
            <person name="Cason E.D."/>
        </authorList>
    </citation>
    <scope>NUCLEOTIDE SEQUENCE [LARGE SCALE GENOMIC DNA]</scope>
    <source>
        <strain evidence="3 8">SA-3</strain>
    </source>
</reference>
<evidence type="ECO:0000313" key="3">
    <source>
        <dbReference type="EMBL" id="RZN58809.1"/>
    </source>
</evidence>
<dbReference type="InterPro" id="IPR013559">
    <property type="entry name" value="YheO"/>
</dbReference>
<dbReference type="AlphaFoldDB" id="A0A0F5EY85"/>
<protein>
    <submittedName>
        <fullName evidence="4">YheO domain-containing protein</fullName>
    </submittedName>
</protein>
<accession>A0A0F5EY85</accession>
<dbReference type="Proteomes" id="UP000294229">
    <property type="component" value="Unassembled WGS sequence"/>
</dbReference>
<dbReference type="EMBL" id="UFSW01000001">
    <property type="protein sequence ID" value="SUU98306.1"/>
    <property type="molecule type" value="Genomic_DNA"/>
</dbReference>
<dbReference type="InterPro" id="IPR039445">
    <property type="entry name" value="DauR-like_HTH"/>
</dbReference>
<dbReference type="eggNOG" id="COG2964">
    <property type="taxonomic scope" value="Bacteria"/>
</dbReference>
<dbReference type="OrthoDB" id="9796595at2"/>
<evidence type="ECO:0000259" key="1">
    <source>
        <dbReference type="Pfam" id="PF08348"/>
    </source>
</evidence>
<reference evidence="6 7" key="1">
    <citation type="submission" date="2018-06" db="EMBL/GenBank/DDBJ databases">
        <authorList>
            <consortium name="Pathogen Informatics"/>
            <person name="Doyle S."/>
        </authorList>
    </citation>
    <scope>NUCLEOTIDE SEQUENCE [LARGE SCALE GENOMIC DNA]</scope>
    <source>
        <strain evidence="5 7">NCTC10926</strain>
        <strain evidence="4 6">NCTC11296</strain>
    </source>
</reference>
<name>A0A0F5EY85_AVIPA</name>
<feature type="domain" description="YheO-like" evidence="1">
    <location>
        <begin position="17"/>
        <end position="123"/>
    </location>
</feature>